<dbReference type="InterPro" id="IPR010281">
    <property type="entry name" value="DUF885"/>
</dbReference>
<evidence type="ECO:0000313" key="2">
    <source>
        <dbReference type="Proteomes" id="UP000294947"/>
    </source>
</evidence>
<evidence type="ECO:0000313" key="1">
    <source>
        <dbReference type="EMBL" id="TDD43920.1"/>
    </source>
</evidence>
<protein>
    <submittedName>
        <fullName evidence="1">DUF885 domain-containing protein</fullName>
    </submittedName>
</protein>
<accession>A0A4R4YI16</accession>
<dbReference type="PANTHER" id="PTHR33361:SF2">
    <property type="entry name" value="DUF885 DOMAIN-CONTAINING PROTEIN"/>
    <property type="match status" value="1"/>
</dbReference>
<name>A0A4R4YI16_9PSEU</name>
<comment type="caution">
    <text evidence="1">The sequence shown here is derived from an EMBL/GenBank/DDBJ whole genome shotgun (WGS) entry which is preliminary data.</text>
</comment>
<reference evidence="1 2" key="1">
    <citation type="submission" date="2019-03" db="EMBL/GenBank/DDBJ databases">
        <title>Draft genome sequences of novel Actinobacteria.</title>
        <authorList>
            <person name="Sahin N."/>
            <person name="Ay H."/>
            <person name="Saygin H."/>
        </authorList>
    </citation>
    <scope>NUCLEOTIDE SEQUENCE [LARGE SCALE GENOMIC DNA]</scope>
    <source>
        <strain evidence="1 2">7K502</strain>
    </source>
</reference>
<dbReference type="OrthoDB" id="9760040at2"/>
<dbReference type="Pfam" id="PF05960">
    <property type="entry name" value="DUF885"/>
    <property type="match status" value="1"/>
</dbReference>
<keyword evidence="2" id="KW-1185">Reference proteome</keyword>
<sequence length="556" mass="61211">MRCRIRQTGPVNTARELADELIEILADEDPLNELLQGIPGIDHRLGDLDESAESAIRERALRIAAAARSLDPPPEDRITRGVVVQQAEAVATRLGARLVEHTMHDLLVSPIAKLLELLPAVRPSGPQQEQDFLTRLAAIPDFLAKAADRHRHGVAAGRTPVAHRVRDAVAHLDAYLSAPESDPLRQAPLRSADERDRLLANAVRPAFAAYRNVLHAEIQPHGRPDDRPGLCWLPGGAETYAALARMHTTVDWTPEDLHRAGLAAIEGLAEEYAEIGSREFGLRTAAEVQQRMRTDPALRWHDAAELLGAAQAAIGRAEEAAPKWFGRQPSQRCRVEAVPADREASATAAAYLPAPLDGSRPGIYYANTYRAEERPRFLAEATAFHEAVPGHHFQITLAQELTGVPLIRRAAWINAFMEGWGLYAERFADEAGLYSDDIARLGMLAMDSMRAARLVVDTGLHAFGWSRRQVVDFLRANTVMPEVEIQSETDRYIENPGQALSYLVGRLEIQRLRARAEAQLGPAFDLRAFHDVVIGNGPLPLPVLDEVIAGWVRARG</sequence>
<gene>
    <name evidence="1" type="ORF">E1288_25165</name>
</gene>
<proteinExistence type="predicted"/>
<dbReference type="AlphaFoldDB" id="A0A4R4YI16"/>
<organism evidence="1 2">
    <name type="scientific">Saccharopolyspora elongata</name>
    <dbReference type="NCBI Taxonomy" id="2530387"/>
    <lineage>
        <taxon>Bacteria</taxon>
        <taxon>Bacillati</taxon>
        <taxon>Actinomycetota</taxon>
        <taxon>Actinomycetes</taxon>
        <taxon>Pseudonocardiales</taxon>
        <taxon>Pseudonocardiaceae</taxon>
        <taxon>Saccharopolyspora</taxon>
    </lineage>
</organism>
<dbReference type="Proteomes" id="UP000294947">
    <property type="component" value="Unassembled WGS sequence"/>
</dbReference>
<dbReference type="EMBL" id="SMKW01000036">
    <property type="protein sequence ID" value="TDD43920.1"/>
    <property type="molecule type" value="Genomic_DNA"/>
</dbReference>
<dbReference type="PANTHER" id="PTHR33361">
    <property type="entry name" value="GLR0591 PROTEIN"/>
    <property type="match status" value="1"/>
</dbReference>